<reference evidence="4 5" key="1">
    <citation type="submission" date="2023-07" db="EMBL/GenBank/DDBJ databases">
        <title>Sorghum-associated microbial communities from plants grown in Nebraska, USA.</title>
        <authorList>
            <person name="Schachtman D."/>
        </authorList>
    </citation>
    <scope>NUCLEOTIDE SEQUENCE [LARGE SCALE GENOMIC DNA]</scope>
    <source>
        <strain evidence="4 5">DS1709</strain>
    </source>
</reference>
<keyword evidence="5" id="KW-1185">Reference proteome</keyword>
<organism evidence="4 5">
    <name type="scientific">Chryseobacterium geocarposphaerae</name>
    <dbReference type="NCBI Taxonomy" id="1416776"/>
    <lineage>
        <taxon>Bacteria</taxon>
        <taxon>Pseudomonadati</taxon>
        <taxon>Bacteroidota</taxon>
        <taxon>Flavobacteriia</taxon>
        <taxon>Flavobacteriales</taxon>
        <taxon>Weeksellaceae</taxon>
        <taxon>Chryseobacterium group</taxon>
        <taxon>Chryseobacterium</taxon>
    </lineage>
</organism>
<dbReference type="RefSeq" id="WP_115980723.1">
    <property type="nucleotide sequence ID" value="NZ_JAVDQS010000002.1"/>
</dbReference>
<gene>
    <name evidence="4" type="ORF">J2781_001103</name>
</gene>
<keyword evidence="1" id="KW-0378">Hydrolase</keyword>
<feature type="domain" description="Peptidase A2" evidence="3">
    <location>
        <begin position="223"/>
        <end position="267"/>
    </location>
</feature>
<evidence type="ECO:0000313" key="5">
    <source>
        <dbReference type="Proteomes" id="UP001184853"/>
    </source>
</evidence>
<dbReference type="Pfam" id="PF13650">
    <property type="entry name" value="Asp_protease_2"/>
    <property type="match status" value="1"/>
</dbReference>
<dbReference type="InterPro" id="IPR021109">
    <property type="entry name" value="Peptidase_aspartic_dom_sf"/>
</dbReference>
<protein>
    <recommendedName>
        <fullName evidence="3">Peptidase A2 domain-containing protein</fullName>
    </recommendedName>
</protein>
<evidence type="ECO:0000259" key="3">
    <source>
        <dbReference type="PROSITE" id="PS50175"/>
    </source>
</evidence>
<dbReference type="SUPFAM" id="SSF50630">
    <property type="entry name" value="Acid proteases"/>
    <property type="match status" value="1"/>
</dbReference>
<dbReference type="EMBL" id="JAVDQS010000002">
    <property type="protein sequence ID" value="MDR6404188.1"/>
    <property type="molecule type" value="Genomic_DNA"/>
</dbReference>
<evidence type="ECO:0000256" key="2">
    <source>
        <dbReference type="SAM" id="SignalP"/>
    </source>
</evidence>
<evidence type="ECO:0000313" key="4">
    <source>
        <dbReference type="EMBL" id="MDR6404188.1"/>
    </source>
</evidence>
<dbReference type="PROSITE" id="PS50175">
    <property type="entry name" value="ASP_PROT_RETROV"/>
    <property type="match status" value="1"/>
</dbReference>
<proteinExistence type="predicted"/>
<sequence length="334" mass="37242">MMNKNYFVILLVLLSSAMPLSAKTTLSGKLFYSTVFKDKNDKGPNENKSSKKRSTFSGEFVTDFTIKNGLIYVNASLDGNVRSFLLDSGLGCDLILNSEAKFLENLKETDICINGMGSGKCRAVETSWVGTFDWKGMKLSNTEVTAMPLSHIGKGEGFAGIIGFNTFKNYQLTFDYQRGILKGSTKKDIEKEAKENGKLISTIPFELKDHMPVFEVEINGKKYKVGLDTGASVNVINTKNFDDFKNSVSNIREVSMKGFGGETKVKRGSIKETKIGGLNYDNMDYNFESSSLNNLNKQYKYGIDGLVGYEFLKKYITVVDFNSKEIRIYDGVII</sequence>
<name>A0ABU1LBS3_9FLAO</name>
<accession>A0ABU1LBS3</accession>
<feature type="signal peptide" evidence="2">
    <location>
        <begin position="1"/>
        <end position="22"/>
    </location>
</feature>
<feature type="chain" id="PRO_5047179048" description="Peptidase A2 domain-containing protein" evidence="2">
    <location>
        <begin position="23"/>
        <end position="334"/>
    </location>
</feature>
<dbReference type="InterPro" id="IPR001995">
    <property type="entry name" value="Peptidase_A2_cat"/>
</dbReference>
<dbReference type="Proteomes" id="UP001184853">
    <property type="component" value="Unassembled WGS sequence"/>
</dbReference>
<dbReference type="Gene3D" id="2.40.70.10">
    <property type="entry name" value="Acid Proteases"/>
    <property type="match status" value="2"/>
</dbReference>
<comment type="caution">
    <text evidence="4">The sequence shown here is derived from an EMBL/GenBank/DDBJ whole genome shotgun (WGS) entry which is preliminary data.</text>
</comment>
<evidence type="ECO:0000256" key="1">
    <source>
        <dbReference type="ARBA" id="ARBA00022801"/>
    </source>
</evidence>
<keyword evidence="2" id="KW-0732">Signal</keyword>